<evidence type="ECO:0000313" key="3">
    <source>
        <dbReference type="Proteomes" id="UP001054837"/>
    </source>
</evidence>
<comment type="caution">
    <text evidence="2">The sequence shown here is derived from an EMBL/GenBank/DDBJ whole genome shotgun (WGS) entry which is preliminary data.</text>
</comment>
<evidence type="ECO:0000313" key="2">
    <source>
        <dbReference type="EMBL" id="GIY86637.1"/>
    </source>
</evidence>
<keyword evidence="3" id="KW-1185">Reference proteome</keyword>
<keyword evidence="1" id="KW-1133">Transmembrane helix</keyword>
<organism evidence="2 3">
    <name type="scientific">Caerostris darwini</name>
    <dbReference type="NCBI Taxonomy" id="1538125"/>
    <lineage>
        <taxon>Eukaryota</taxon>
        <taxon>Metazoa</taxon>
        <taxon>Ecdysozoa</taxon>
        <taxon>Arthropoda</taxon>
        <taxon>Chelicerata</taxon>
        <taxon>Arachnida</taxon>
        <taxon>Araneae</taxon>
        <taxon>Araneomorphae</taxon>
        <taxon>Entelegynae</taxon>
        <taxon>Araneoidea</taxon>
        <taxon>Araneidae</taxon>
        <taxon>Caerostris</taxon>
    </lineage>
</organism>
<dbReference type="GO" id="GO:0016020">
    <property type="term" value="C:membrane"/>
    <property type="evidence" value="ECO:0007669"/>
    <property type="project" value="InterPro"/>
</dbReference>
<dbReference type="Pfam" id="PF03137">
    <property type="entry name" value="OATP"/>
    <property type="match status" value="1"/>
</dbReference>
<dbReference type="InterPro" id="IPR004156">
    <property type="entry name" value="OATP"/>
</dbReference>
<name>A0AAV4WV61_9ARAC</name>
<dbReference type="GO" id="GO:0055085">
    <property type="term" value="P:transmembrane transport"/>
    <property type="evidence" value="ECO:0007669"/>
    <property type="project" value="InterPro"/>
</dbReference>
<evidence type="ECO:0000256" key="1">
    <source>
        <dbReference type="SAM" id="Phobius"/>
    </source>
</evidence>
<reference evidence="2 3" key="1">
    <citation type="submission" date="2021-06" db="EMBL/GenBank/DDBJ databases">
        <title>Caerostris darwini draft genome.</title>
        <authorList>
            <person name="Kono N."/>
            <person name="Arakawa K."/>
        </authorList>
    </citation>
    <scope>NUCLEOTIDE SEQUENCE [LARGE SCALE GENOMIC DNA]</scope>
</reference>
<dbReference type="Proteomes" id="UP001054837">
    <property type="component" value="Unassembled WGS sequence"/>
</dbReference>
<keyword evidence="1" id="KW-0472">Membrane</keyword>
<accession>A0AAV4WV61</accession>
<sequence length="97" mass="10542">MISDEIAPIILGALIGYFGGIAHRPKLLAFGMVLGSISSFIMALPYFMYGTMRNSEAFEHSISRVSEVKAQFCDEDYNSIQGTCGESITTPVLTISL</sequence>
<dbReference type="EMBL" id="BPLQ01015235">
    <property type="protein sequence ID" value="GIY86637.1"/>
    <property type="molecule type" value="Genomic_DNA"/>
</dbReference>
<protein>
    <submittedName>
        <fullName evidence="2">Solute carrier organic anion transporter family member 4A1</fullName>
    </submittedName>
</protein>
<feature type="transmembrane region" description="Helical" evidence="1">
    <location>
        <begin position="27"/>
        <end position="49"/>
    </location>
</feature>
<dbReference type="AlphaFoldDB" id="A0AAV4WV61"/>
<proteinExistence type="predicted"/>
<gene>
    <name evidence="2" type="primary">Slco4a1_4</name>
    <name evidence="2" type="ORF">CDAR_468051</name>
</gene>
<keyword evidence="1" id="KW-0812">Transmembrane</keyword>
<feature type="transmembrane region" description="Helical" evidence="1">
    <location>
        <begin position="6"/>
        <end position="22"/>
    </location>
</feature>